<keyword evidence="5 7" id="KW-0472">Membrane</keyword>
<protein>
    <submittedName>
        <fullName evidence="8">Cell cycle control protein 50A-like protein</fullName>
    </submittedName>
</protein>
<dbReference type="GO" id="GO:0005886">
    <property type="term" value="C:plasma membrane"/>
    <property type="evidence" value="ECO:0007669"/>
    <property type="project" value="TreeGrafter"/>
</dbReference>
<sequence length="645" mass="73260">MADDVLSSCLGMAPIYSNASEAEEGAEQEKQPTEKTNTKSKPEKRKSITEKTVKAKKKKKSKQTQCIIPQKKETEDEKSTKPPKKRKKKKTITDVLATSEPKPGCPADLQNLITQHFSDKRSVIEQEELKLQDSCFLSSNDLTHSLSSYLKQVCPKWAKIQKQHTEKSSVVLLIVCSSALRTIDLIKQLTTFKGEAKAVKLFAKHIKIEEQVKLLQKGVTHVGVGTPGRISALIEKEGLNLQALRYLVLDWNWRDQKLRRMVDIPEIKQDLMKLLESGILNGCKDDKPKVRVMGKEKAKSGPLARRPDNSAFKQQRLPAWSPMLTANTVLPFFYFMSLICMLLGVWLLLTVQSTQEIKVDYTHAGTCNMCFETLKNMSNAGKSCTCTVEFSIEKPFKGDVFFYYGLQNFHQNLRRYMDSRDDAQMVGRKENLKNPSIYCEPFKKDQNGLPIAPCGAVANSIFNDSFTLTYIGSSGASHRVPLLRRGITWYTDKNVKFRNPKMDNLTLAQVFEDTAKPLYWQKPVYELDPHQATNNGFINDDLIVWMREAAFPNFKKLYGILYRANNPFTKGLPAGTYNISISYNFPVQYFRGRKQVVLTTLTWFGGQNHFLPIAYLVTSSLILLIAVVLTVVWLKFGKNGKNMEE</sequence>
<feature type="transmembrane region" description="Helical" evidence="7">
    <location>
        <begin position="613"/>
        <end position="634"/>
    </location>
</feature>
<dbReference type="PANTHER" id="PTHR10926">
    <property type="entry name" value="CELL CYCLE CONTROL PROTEIN 50"/>
    <property type="match status" value="1"/>
</dbReference>
<evidence type="ECO:0000313" key="8">
    <source>
        <dbReference type="EMBL" id="GLD51970.1"/>
    </source>
</evidence>
<dbReference type="SUPFAM" id="SSF52540">
    <property type="entry name" value="P-loop containing nucleoside triphosphate hydrolases"/>
    <property type="match status" value="1"/>
</dbReference>
<feature type="transmembrane region" description="Helical" evidence="7">
    <location>
        <begin position="332"/>
        <end position="351"/>
    </location>
</feature>
<dbReference type="Gene3D" id="3.40.50.300">
    <property type="entry name" value="P-loop containing nucleotide triphosphate hydrolases"/>
    <property type="match status" value="1"/>
</dbReference>
<feature type="compositionally biased region" description="Basic and acidic residues" evidence="6">
    <location>
        <begin position="70"/>
        <end position="80"/>
    </location>
</feature>
<dbReference type="Proteomes" id="UP001279410">
    <property type="component" value="Unassembled WGS sequence"/>
</dbReference>
<keyword evidence="3 7" id="KW-0812">Transmembrane</keyword>
<feature type="compositionally biased region" description="Basic and acidic residues" evidence="6">
    <location>
        <begin position="27"/>
        <end position="53"/>
    </location>
</feature>
<dbReference type="AlphaFoldDB" id="A0AAD3MD40"/>
<keyword evidence="4 7" id="KW-1133">Transmembrane helix</keyword>
<evidence type="ECO:0000256" key="1">
    <source>
        <dbReference type="ARBA" id="ARBA00004370"/>
    </source>
</evidence>
<dbReference type="InterPro" id="IPR005045">
    <property type="entry name" value="CDC50/LEM3_fam"/>
</dbReference>
<comment type="subcellular location">
    <subcellularLocation>
        <location evidence="1">Membrane</location>
    </subcellularLocation>
</comment>
<evidence type="ECO:0000256" key="4">
    <source>
        <dbReference type="ARBA" id="ARBA00022989"/>
    </source>
</evidence>
<gene>
    <name evidence="8" type="ORF">AKAME5_000493400</name>
</gene>
<dbReference type="GO" id="GO:0045332">
    <property type="term" value="P:phospholipid translocation"/>
    <property type="evidence" value="ECO:0007669"/>
    <property type="project" value="TreeGrafter"/>
</dbReference>
<evidence type="ECO:0000313" key="9">
    <source>
        <dbReference type="Proteomes" id="UP001279410"/>
    </source>
</evidence>
<name>A0AAD3MD40_LATJO</name>
<reference evidence="8" key="1">
    <citation type="submission" date="2022-08" db="EMBL/GenBank/DDBJ databases">
        <title>Genome sequencing of akame (Lates japonicus).</title>
        <authorList>
            <person name="Hashiguchi Y."/>
            <person name="Takahashi H."/>
        </authorList>
    </citation>
    <scope>NUCLEOTIDE SEQUENCE</scope>
    <source>
        <strain evidence="8">Kochi</strain>
    </source>
</reference>
<organism evidence="8 9">
    <name type="scientific">Lates japonicus</name>
    <name type="common">Japanese lates</name>
    <dbReference type="NCBI Taxonomy" id="270547"/>
    <lineage>
        <taxon>Eukaryota</taxon>
        <taxon>Metazoa</taxon>
        <taxon>Chordata</taxon>
        <taxon>Craniata</taxon>
        <taxon>Vertebrata</taxon>
        <taxon>Euteleostomi</taxon>
        <taxon>Actinopterygii</taxon>
        <taxon>Neopterygii</taxon>
        <taxon>Teleostei</taxon>
        <taxon>Neoteleostei</taxon>
        <taxon>Acanthomorphata</taxon>
        <taxon>Carangaria</taxon>
        <taxon>Carangaria incertae sedis</taxon>
        <taxon>Centropomidae</taxon>
        <taxon>Lates</taxon>
    </lineage>
</organism>
<keyword evidence="9" id="KW-1185">Reference proteome</keyword>
<evidence type="ECO:0000256" key="3">
    <source>
        <dbReference type="ARBA" id="ARBA00022692"/>
    </source>
</evidence>
<feature type="compositionally biased region" description="Basic residues" evidence="6">
    <location>
        <begin position="81"/>
        <end position="90"/>
    </location>
</feature>
<feature type="region of interest" description="Disordered" evidence="6">
    <location>
        <begin position="20"/>
        <end position="102"/>
    </location>
</feature>
<dbReference type="Pfam" id="PF14617">
    <property type="entry name" value="CMS1"/>
    <property type="match status" value="1"/>
</dbReference>
<evidence type="ECO:0000256" key="2">
    <source>
        <dbReference type="ARBA" id="ARBA00009457"/>
    </source>
</evidence>
<evidence type="ECO:0000256" key="6">
    <source>
        <dbReference type="SAM" id="MobiDB-lite"/>
    </source>
</evidence>
<dbReference type="InterPro" id="IPR027417">
    <property type="entry name" value="P-loop_NTPase"/>
</dbReference>
<dbReference type="InterPro" id="IPR032704">
    <property type="entry name" value="Cms1"/>
</dbReference>
<comment type="similarity">
    <text evidence="2">Belongs to the CDC50/LEM3 family.</text>
</comment>
<evidence type="ECO:0000256" key="7">
    <source>
        <dbReference type="SAM" id="Phobius"/>
    </source>
</evidence>
<dbReference type="PANTHER" id="PTHR10926:SF68">
    <property type="entry name" value="CELL CYCLE CONTROL PROTEIN"/>
    <property type="match status" value="1"/>
</dbReference>
<accession>A0AAD3MD40</accession>
<dbReference type="Pfam" id="PF03381">
    <property type="entry name" value="CDC50"/>
    <property type="match status" value="1"/>
</dbReference>
<evidence type="ECO:0000256" key="5">
    <source>
        <dbReference type="ARBA" id="ARBA00023136"/>
    </source>
</evidence>
<proteinExistence type="inferred from homology"/>
<dbReference type="GO" id="GO:0005794">
    <property type="term" value="C:Golgi apparatus"/>
    <property type="evidence" value="ECO:0007669"/>
    <property type="project" value="TreeGrafter"/>
</dbReference>
<dbReference type="GO" id="GO:0005783">
    <property type="term" value="C:endoplasmic reticulum"/>
    <property type="evidence" value="ECO:0007669"/>
    <property type="project" value="TreeGrafter"/>
</dbReference>
<dbReference type="EMBL" id="BRZM01000012">
    <property type="protein sequence ID" value="GLD51970.1"/>
    <property type="molecule type" value="Genomic_DNA"/>
</dbReference>
<comment type="caution">
    <text evidence="8">The sequence shown here is derived from an EMBL/GenBank/DDBJ whole genome shotgun (WGS) entry which is preliminary data.</text>
</comment>